<dbReference type="EMBL" id="JLXW01000008">
    <property type="protein sequence ID" value="KBZ62045.1"/>
    <property type="molecule type" value="Genomic_DNA"/>
</dbReference>
<feature type="region of interest" description="Disordered" evidence="1">
    <location>
        <begin position="85"/>
        <end position="114"/>
    </location>
</feature>
<evidence type="ECO:0008006" key="5">
    <source>
        <dbReference type="Google" id="ProtNLM"/>
    </source>
</evidence>
<sequence length="114" mass="11881">MNTKHTPKTIIARALLSGGVAVALLGVGAATARADPYPHAVCNGMACSYVWCPGMPLPQPNHGPPDWDMNVCHHFMVGKLAPNSPPWATNGGQNRQVSPMLIEGDPGPCPGCVS</sequence>
<gene>
    <name evidence="3" type="ORF">K875_02966</name>
</gene>
<keyword evidence="2" id="KW-0732">Signal</keyword>
<dbReference type="Proteomes" id="UP000025947">
    <property type="component" value="Unassembled WGS sequence"/>
</dbReference>
<proteinExistence type="predicted"/>
<name>A0A051TZ13_9MYCO</name>
<dbReference type="HOGENOM" id="CLU_163314_0_0_11"/>
<reference evidence="3 4" key="1">
    <citation type="submission" date="2014-04" db="EMBL/GenBank/DDBJ databases">
        <title>The Genome Sequence of Mycobacterium tuberculosis TKK-01-0051.</title>
        <authorList>
            <consortium name="The Broad Institute Genomics Platform"/>
            <consortium name="The Broad Institute Genome Sequencing Center for Infectious Disease"/>
            <person name="Earl A.M."/>
            <person name="Cohen K."/>
            <person name="Pym A."/>
            <person name="Bishai W."/>
            <person name="Maharaj K."/>
            <person name="Desjardins C."/>
            <person name="Abeel T."/>
            <person name="Young S."/>
            <person name="Zeng Q."/>
            <person name="Gargeya S."/>
            <person name="Abouelleil A."/>
            <person name="Alvarado L."/>
            <person name="Chapman S.B."/>
            <person name="Gainer-Dewar J."/>
            <person name="Goldberg J."/>
            <person name="Griggs A."/>
            <person name="Gujja S."/>
            <person name="Hansen M."/>
            <person name="Howarth C."/>
            <person name="Imamovic A."/>
            <person name="Larimer J."/>
            <person name="Murphy C."/>
            <person name="Naylor J."/>
            <person name="Pearson M."/>
            <person name="Poon T.W."/>
            <person name="Priest M."/>
            <person name="Roberts A."/>
            <person name="Saif S."/>
            <person name="Shea T."/>
            <person name="Sykes S."/>
            <person name="Wortman J."/>
            <person name="Nusbaum C."/>
            <person name="Birren B."/>
        </authorList>
    </citation>
    <scope>NUCLEOTIDE SEQUENCE [LARGE SCALE GENOMIC DNA]</scope>
    <source>
        <strain evidence="3 4">TKK-01-0051</strain>
    </source>
</reference>
<feature type="chain" id="PRO_5001570065" description="Secreted protein" evidence="2">
    <location>
        <begin position="35"/>
        <end position="114"/>
    </location>
</feature>
<protein>
    <recommendedName>
        <fullName evidence="5">Secreted protein</fullName>
    </recommendedName>
</protein>
<comment type="caution">
    <text evidence="3">The sequence shown here is derived from an EMBL/GenBank/DDBJ whole genome shotgun (WGS) entry which is preliminary data.</text>
</comment>
<evidence type="ECO:0000313" key="3">
    <source>
        <dbReference type="EMBL" id="KBZ62045.1"/>
    </source>
</evidence>
<accession>A0A051TZ13</accession>
<evidence type="ECO:0000256" key="2">
    <source>
        <dbReference type="SAM" id="SignalP"/>
    </source>
</evidence>
<keyword evidence="4" id="KW-1185">Reference proteome</keyword>
<evidence type="ECO:0000256" key="1">
    <source>
        <dbReference type="SAM" id="MobiDB-lite"/>
    </source>
</evidence>
<evidence type="ECO:0000313" key="4">
    <source>
        <dbReference type="Proteomes" id="UP000025947"/>
    </source>
</evidence>
<dbReference type="AlphaFoldDB" id="A0A051TZ13"/>
<organism evidence="3 4">
    <name type="scientific">Mycobacterium [tuberculosis] TKK-01-0051</name>
    <dbReference type="NCBI Taxonomy" id="1324261"/>
    <lineage>
        <taxon>Bacteria</taxon>
        <taxon>Bacillati</taxon>
        <taxon>Actinomycetota</taxon>
        <taxon>Actinomycetes</taxon>
        <taxon>Mycobacteriales</taxon>
        <taxon>Mycobacteriaceae</taxon>
        <taxon>Mycobacterium</taxon>
        <taxon>Mycobacterium avium complex (MAC)</taxon>
    </lineage>
</organism>
<feature type="signal peptide" evidence="2">
    <location>
        <begin position="1"/>
        <end position="34"/>
    </location>
</feature>
<feature type="compositionally biased region" description="Polar residues" evidence="1">
    <location>
        <begin position="86"/>
        <end position="97"/>
    </location>
</feature>